<evidence type="ECO:0000313" key="4">
    <source>
        <dbReference type="Proteomes" id="UP000588586"/>
    </source>
</evidence>
<comment type="caution">
    <text evidence="3">The sequence shown here is derived from an EMBL/GenBank/DDBJ whole genome shotgun (WGS) entry which is preliminary data.</text>
</comment>
<keyword evidence="3" id="KW-0378">Hydrolase</keyword>
<keyword evidence="4" id="KW-1185">Reference proteome</keyword>
<proteinExistence type="inferred from homology"/>
<gene>
    <name evidence="3" type="ORF">HJG52_15475</name>
</gene>
<accession>A0A849HS26</accession>
<sequence length="278" mass="29950">MRVDAHLHLWDPALGVYDWITPELGPLNRAFSADEAQKVLADNRIDAAVLVQAADSTADTDAMLLAAAGHPWVAGVVGWLDLEDDAGAAEALDRWGEDEVLSGVRQLVHDDPRADLLERPEVLRTLHEVAARGLAFDVPDAFPRHLGQAAMIAEQVPELVVVVDHLGKPPREDAEAMGRWESQIRAVAANANTVAKVSGLGLADAAYTVDALRHVWDVALEAFGPDRLMLGSDWPVSLVHATYAETVGVLADLVGELSEPEQAELWSGTATRTYRLTG</sequence>
<dbReference type="RefSeq" id="WP_171244496.1">
    <property type="nucleotide sequence ID" value="NZ_JABEPQ010000003.1"/>
</dbReference>
<comment type="similarity">
    <text evidence="1">Belongs to the metallo-dependent hydrolases superfamily.</text>
</comment>
<organism evidence="3 4">
    <name type="scientific">Knoellia koreensis</name>
    <dbReference type="NCBI Taxonomy" id="2730921"/>
    <lineage>
        <taxon>Bacteria</taxon>
        <taxon>Bacillati</taxon>
        <taxon>Actinomycetota</taxon>
        <taxon>Actinomycetes</taxon>
        <taxon>Micrococcales</taxon>
        <taxon>Intrasporangiaceae</taxon>
        <taxon>Knoellia</taxon>
    </lineage>
</organism>
<dbReference type="EMBL" id="JABEPQ010000003">
    <property type="protein sequence ID" value="NNM47397.1"/>
    <property type="molecule type" value="Genomic_DNA"/>
</dbReference>
<dbReference type="GO" id="GO:0016787">
    <property type="term" value="F:hydrolase activity"/>
    <property type="evidence" value="ECO:0007669"/>
    <property type="project" value="UniProtKB-KW"/>
</dbReference>
<feature type="domain" description="Amidohydrolase-related" evidence="2">
    <location>
        <begin position="3"/>
        <end position="276"/>
    </location>
</feature>
<dbReference type="Proteomes" id="UP000588586">
    <property type="component" value="Unassembled WGS sequence"/>
</dbReference>
<dbReference type="AlphaFoldDB" id="A0A849HS26"/>
<dbReference type="PANTHER" id="PTHR43569">
    <property type="entry name" value="AMIDOHYDROLASE"/>
    <property type="match status" value="1"/>
</dbReference>
<dbReference type="InterPro" id="IPR032466">
    <property type="entry name" value="Metal_Hydrolase"/>
</dbReference>
<evidence type="ECO:0000313" key="3">
    <source>
        <dbReference type="EMBL" id="NNM47397.1"/>
    </source>
</evidence>
<dbReference type="InterPro" id="IPR052350">
    <property type="entry name" value="Metallo-dep_Lactonases"/>
</dbReference>
<evidence type="ECO:0000259" key="2">
    <source>
        <dbReference type="Pfam" id="PF04909"/>
    </source>
</evidence>
<dbReference type="PANTHER" id="PTHR43569:SF2">
    <property type="entry name" value="AMIDOHYDROLASE-RELATED DOMAIN-CONTAINING PROTEIN"/>
    <property type="match status" value="1"/>
</dbReference>
<dbReference type="SUPFAM" id="SSF51556">
    <property type="entry name" value="Metallo-dependent hydrolases"/>
    <property type="match status" value="1"/>
</dbReference>
<protein>
    <submittedName>
        <fullName evidence="3">Amidohydrolase family protein</fullName>
    </submittedName>
</protein>
<dbReference type="InterPro" id="IPR006680">
    <property type="entry name" value="Amidohydro-rel"/>
</dbReference>
<dbReference type="Pfam" id="PF04909">
    <property type="entry name" value="Amidohydro_2"/>
    <property type="match status" value="1"/>
</dbReference>
<name>A0A849HS26_9MICO</name>
<dbReference type="Gene3D" id="3.20.20.140">
    <property type="entry name" value="Metal-dependent hydrolases"/>
    <property type="match status" value="1"/>
</dbReference>
<evidence type="ECO:0000256" key="1">
    <source>
        <dbReference type="ARBA" id="ARBA00038310"/>
    </source>
</evidence>
<reference evidence="3 4" key="1">
    <citation type="submission" date="2020-04" db="EMBL/GenBank/DDBJ databases">
        <title>Knoellia sp. isolate from air conditioner.</title>
        <authorList>
            <person name="Chea S."/>
            <person name="Kim D.-U."/>
        </authorList>
    </citation>
    <scope>NUCLEOTIDE SEQUENCE [LARGE SCALE GENOMIC DNA]</scope>
    <source>
        <strain evidence="3 4">DB2414S</strain>
    </source>
</reference>